<protein>
    <submittedName>
        <fullName evidence="1">U-box domain-containing protein 4</fullName>
    </submittedName>
</protein>
<proteinExistence type="predicted"/>
<dbReference type="EMBL" id="CM045758">
    <property type="protein sequence ID" value="KAI8028967.1"/>
    <property type="molecule type" value="Genomic_DNA"/>
</dbReference>
<gene>
    <name evidence="1" type="ORF">LOK49_LG01G03225</name>
</gene>
<name>A0ACC0ISU3_9ERIC</name>
<dbReference type="Proteomes" id="UP001060215">
    <property type="component" value="Chromosome 1"/>
</dbReference>
<keyword evidence="2" id="KW-1185">Reference proteome</keyword>
<evidence type="ECO:0000313" key="1">
    <source>
        <dbReference type="EMBL" id="KAI8028967.1"/>
    </source>
</evidence>
<reference evidence="1 2" key="1">
    <citation type="journal article" date="2022" name="Plant J.">
        <title>Chromosome-level genome of Camellia lanceoleosa provides a valuable resource for understanding genome evolution and self-incompatibility.</title>
        <authorList>
            <person name="Gong W."/>
            <person name="Xiao S."/>
            <person name="Wang L."/>
            <person name="Liao Z."/>
            <person name="Chang Y."/>
            <person name="Mo W."/>
            <person name="Hu G."/>
            <person name="Li W."/>
            <person name="Zhao G."/>
            <person name="Zhu H."/>
            <person name="Hu X."/>
            <person name="Ji K."/>
            <person name="Xiang X."/>
            <person name="Song Q."/>
            <person name="Yuan D."/>
            <person name="Jin S."/>
            <person name="Zhang L."/>
        </authorList>
    </citation>
    <scope>NUCLEOTIDE SEQUENCE [LARGE SCALE GENOMIC DNA]</scope>
    <source>
        <strain evidence="1">SQ_2022a</strain>
    </source>
</reference>
<organism evidence="1 2">
    <name type="scientific">Camellia lanceoleosa</name>
    <dbReference type="NCBI Taxonomy" id="1840588"/>
    <lineage>
        <taxon>Eukaryota</taxon>
        <taxon>Viridiplantae</taxon>
        <taxon>Streptophyta</taxon>
        <taxon>Embryophyta</taxon>
        <taxon>Tracheophyta</taxon>
        <taxon>Spermatophyta</taxon>
        <taxon>Magnoliopsida</taxon>
        <taxon>eudicotyledons</taxon>
        <taxon>Gunneridae</taxon>
        <taxon>Pentapetalae</taxon>
        <taxon>asterids</taxon>
        <taxon>Ericales</taxon>
        <taxon>Theaceae</taxon>
        <taxon>Camellia</taxon>
    </lineage>
</organism>
<evidence type="ECO:0000313" key="2">
    <source>
        <dbReference type="Proteomes" id="UP001060215"/>
    </source>
</evidence>
<accession>A0ACC0ISU3</accession>
<comment type="caution">
    <text evidence="1">The sequence shown here is derived from an EMBL/GenBank/DDBJ whole genome shotgun (WGS) entry which is preliminary data.</text>
</comment>
<sequence>MALPWSHFATVLILFVTLVSRSEVVSSSSSSSPGEGSVLVVRPPHGGGDRHTMFLPLFPSSSRNSAGKSHRQLGGSESDSDSDSLHPNARMGLYDDLLRNGYYTTRLWIGTPPQKFALIVDTGSTVTYVPCSTCEQCGRHQDPKFEPELSSTYQPVKCNIDCTCDNDGVQCVYERQYAEMSSSSGVLGEDIISFGNESALAPQRAVFGCENVETGDLYSQHADGIMGLGRGDLSVVDQLVDRGLISDSFSLCYGGMDAGGGAMVLGGISPPSDMAFSYSDPVRSPYYNIELKGINVAGKPLSVNPSVFDGKHGTILDSGTTYAYLPETAFLAFKDAIIRELHLLKRIPGPDPNYNDICFSGAGSDVAQLSKIFPVVDMVFGNGEKLSLSPENYLFRHSKVHGAYCLGVFQNGKDPTTLLGGILVRNTLVAYDRENEKIGFWKTNCSELWERLNITGAPPPMPSASDRTNSTAEMSPTVAPTAPVQQMGEHQDGLITFYMLLSVKYADLKPHITKLAHFIAHELDVNTSQVHLLNFTAKGNNSLIRWAILPARSAEYFSNATAVSIIAPLAEHRVRLPPNFGSYQLVEWNIEPPPKQTWWQQHYMVVAVSIIVTLVLGSSATGNRERGISEICGGWRGGCEEGKTTNFSSSSLLSGHRWTENLKFGDPPECEDNHFELLSCLCQKKETRRQEHQVYFLTNLRRGQGVMEISLLKVLLNHISSFFHLSSHENINHEPAQKYYQKIEEILKLLRPVLDAIFDADIMSEESLQKAFAEMGHSVNELRELFENWHPLRSKIYFVLQVESLISKTRASGVEIFELLKSSDQHLPVELNASSLEIFVQKIKQIGLEQTTAIINKAIREQADGSVPGSESLAKFADCLFLRSNQELLIEAVALEKLKEIAEQAENNGEAEYFDQMIALAESITLRDPHILPHARSNQPLSPDSTRSTGSLGSNLISSSGIHREGTSPAHPRSFSEGSLPAVSGNGHGLDTARLSVNSSEDSPSHSVERRLESANQAISSASTIEQSSASGATAYNSDASGELTSEPQAATTLTTPHRENDFPQRLEIRSRSQAMWRRPSDRFVPRIVSSPAIETRADLSGVETQVKKLVEDLKTNSLDAQRDATAELRLLAKHNMDNRIVIASCGAIGPEAKENSAATLFSLSVIEDNKAGAVRYLVELMEPAAGMVDKAVAVLANLATIQEGRIAIGQEGGIPVLVEVVELGSARGKENAAAALLQLCTHSNRFCSMVLQEGAVPPLVALSQSGTPRAKEKA</sequence>